<feature type="domain" description="Rv2525c-like glycoside hydrolase-like" evidence="1">
    <location>
        <begin position="31"/>
        <end position="132"/>
    </location>
</feature>
<sequence>MATYVWGVDSASPVDEKLLRCVTEQFGKPRFWGRYLTTIQGVASGLSKGEISLLHRQGIRILPIYNEFRAATGYENGKKTAQEAAQQARRLGIPRGTFLFANVERFFAVDTLWILGWVNTIRTTGYKSGIYHDPVQGGFSAAFCEAVRRDYRVTSETALWSAEPQRPASGPDAPPIYAPKKPHCSANVWAWQYSRDVQGCPVDTNLMDTRLFGQLF</sequence>
<dbReference type="Proteomes" id="UP000007523">
    <property type="component" value="Chromosome"/>
</dbReference>
<keyword evidence="3" id="KW-1185">Reference proteome</keyword>
<dbReference type="KEGG" id="pmq:PM3016_646"/>
<dbReference type="InterPro" id="IPR017853">
    <property type="entry name" value="GH"/>
</dbReference>
<gene>
    <name evidence="2" type="ORF">PM3016_646</name>
</gene>
<dbReference type="RefSeq" id="WP_014368425.1">
    <property type="nucleotide sequence ID" value="NC_016935.1"/>
</dbReference>
<organism evidence="2 3">
    <name type="scientific">Paenibacillus mucilaginosus 3016</name>
    <dbReference type="NCBI Taxonomy" id="1116391"/>
    <lineage>
        <taxon>Bacteria</taxon>
        <taxon>Bacillati</taxon>
        <taxon>Bacillota</taxon>
        <taxon>Bacilli</taxon>
        <taxon>Bacillales</taxon>
        <taxon>Paenibacillaceae</taxon>
        <taxon>Paenibacillus</taxon>
    </lineage>
</organism>
<dbReference type="EMBL" id="CP003235">
    <property type="protein sequence ID" value="AFC27610.1"/>
    <property type="molecule type" value="Genomic_DNA"/>
</dbReference>
<dbReference type="AlphaFoldDB" id="H6NTE8"/>
<name>H6NTE8_9BACL</name>
<reference evidence="2 3" key="1">
    <citation type="journal article" date="2012" name="J. Bacteriol.">
        <title>Complete Genome Sequence of Paenibacillus mucilaginosus 3016, a Bacterium Functional as Microbial Fertilizer.</title>
        <authorList>
            <person name="Ma M."/>
            <person name="Wang Z."/>
            <person name="Li L."/>
            <person name="Jiang X."/>
            <person name="Guan D."/>
            <person name="Cao F."/>
            <person name="Chen H."/>
            <person name="Wang X."/>
            <person name="Shen D."/>
            <person name="Du B."/>
            <person name="Li J."/>
        </authorList>
    </citation>
    <scope>NUCLEOTIDE SEQUENCE [LARGE SCALE GENOMIC DNA]</scope>
    <source>
        <strain evidence="2 3">3016</strain>
    </source>
</reference>
<dbReference type="SUPFAM" id="SSF51445">
    <property type="entry name" value="(Trans)glycosidases"/>
    <property type="match status" value="1"/>
</dbReference>
<dbReference type="Pfam" id="PF08924">
    <property type="entry name" value="Rv2525c_GlyHyd-like"/>
    <property type="match status" value="1"/>
</dbReference>
<proteinExistence type="predicted"/>
<dbReference type="HOGENOM" id="CLU_1276587_0_0_9"/>
<dbReference type="STRING" id="1116391.PM3016_646"/>
<dbReference type="InterPro" id="IPR015020">
    <property type="entry name" value="Rv2525c-like_Glyco_Hydro-like"/>
</dbReference>
<protein>
    <recommendedName>
        <fullName evidence="1">Rv2525c-like glycoside hydrolase-like domain-containing protein</fullName>
    </recommendedName>
</protein>
<evidence type="ECO:0000313" key="2">
    <source>
        <dbReference type="EMBL" id="AFC27610.1"/>
    </source>
</evidence>
<dbReference type="Gene3D" id="3.20.20.80">
    <property type="entry name" value="Glycosidases"/>
    <property type="match status" value="1"/>
</dbReference>
<evidence type="ECO:0000313" key="3">
    <source>
        <dbReference type="Proteomes" id="UP000007523"/>
    </source>
</evidence>
<evidence type="ECO:0000259" key="1">
    <source>
        <dbReference type="Pfam" id="PF08924"/>
    </source>
</evidence>
<accession>H6NTE8</accession>